<dbReference type="Proteomes" id="UP000008068">
    <property type="component" value="Unassembled WGS sequence"/>
</dbReference>
<evidence type="ECO:0000256" key="1">
    <source>
        <dbReference type="SAM" id="MobiDB-lite"/>
    </source>
</evidence>
<feature type="region of interest" description="Disordered" evidence="1">
    <location>
        <begin position="211"/>
        <end position="254"/>
    </location>
</feature>
<evidence type="ECO:0000313" key="3">
    <source>
        <dbReference type="Proteomes" id="UP000008068"/>
    </source>
</evidence>
<dbReference type="eggNOG" id="ENOG502TH10">
    <property type="taxonomic scope" value="Eukaryota"/>
</dbReference>
<accession>G0N379</accession>
<feature type="region of interest" description="Disordered" evidence="1">
    <location>
        <begin position="49"/>
        <end position="73"/>
    </location>
</feature>
<dbReference type="AlphaFoldDB" id="G0N379"/>
<name>G0N379_CAEBE</name>
<reference evidence="3" key="1">
    <citation type="submission" date="2011-07" db="EMBL/GenBank/DDBJ databases">
        <authorList>
            <consortium name="Caenorhabditis brenneri Sequencing and Analysis Consortium"/>
            <person name="Wilson R.K."/>
        </authorList>
    </citation>
    <scope>NUCLEOTIDE SEQUENCE [LARGE SCALE GENOMIC DNA]</scope>
    <source>
        <strain evidence="3">PB2801</strain>
    </source>
</reference>
<protein>
    <submittedName>
        <fullName evidence="2">Uncharacterized protein</fullName>
    </submittedName>
</protein>
<evidence type="ECO:0000313" key="2">
    <source>
        <dbReference type="EMBL" id="EGT51353.1"/>
    </source>
</evidence>
<proteinExistence type="predicted"/>
<dbReference type="OMA" id="FNIYSHC"/>
<dbReference type="InParanoid" id="G0N379"/>
<dbReference type="STRING" id="135651.G0N379"/>
<gene>
    <name evidence="2" type="ORF">CAEBREN_01851</name>
</gene>
<feature type="compositionally biased region" description="Low complexity" evidence="1">
    <location>
        <begin position="19"/>
        <end position="30"/>
    </location>
</feature>
<feature type="compositionally biased region" description="Polar residues" evidence="1">
    <location>
        <begin position="63"/>
        <end position="73"/>
    </location>
</feature>
<dbReference type="EMBL" id="GL379833">
    <property type="protein sequence ID" value="EGT51353.1"/>
    <property type="molecule type" value="Genomic_DNA"/>
</dbReference>
<sequence>MGQNSSKAAQLPPPPPTVAVPTVTPAPMTPGLGRAQTMLDVAQFSTATSSDGAAAGAVGGLPRSSSDTALNSSSMKAPYEPIYYTETGSSIVYEHDYQSLSQEIYHEGIVEHEEYVESLPSTSTAPPPTTNKNRLIKDVRISYPNSTVLITNQNLKAENATYHAKAGKRPMKKEEKKPDLLVNEGGSALNRNLPGMTNVFKVLRESALKKTEESLKLEEPDEDEEQVPPEQVPHGPEDVTEQTPPPLERLGDDGREFQSDVFDQWPLYSNHPIDFKEACELLIGVQEIDEDKVCKSVPMQFKHEGTFLIDLRCVRDVHNDDNGGWEVPSGKTRFYKETEEGNLIRADDGKGRLKEWTKDYTFKIMLKKYENQVTRGADDGRGQFQKKVYTGTKGTARLNVAIVTYSWSNGRPWNFVPPVPIRNSNGKVRKTNWEKKSYENVDMTSMPQNTSSYFDGFNIFSHCIVNFDEAAAIMLGATAVDSNKLCSSVPLGYRQNGTFVIDLKRMGHCVLELRRDDNGLWTKPSGFSRFYKFALNGDAVRVDKTGKLPPGTDYDVKVSSKRYEHTQVEKKFVRKIYTAKGKNTESFPGSPDFAVIVYYWKGDPIVFEPNYKQSLVRTEDKEFARYQQIAEEEQDFVETSGAPTLEVEEEEPPQLKRARYENPENLAELKMTLIRREMENQDRFSAVLDRADALLARMEQRFGMEEPVVYAQPQWDQEIIEEEVLQDY</sequence>
<dbReference type="HOGENOM" id="CLU_401284_0_0_1"/>
<keyword evidence="3" id="KW-1185">Reference proteome</keyword>
<dbReference type="OrthoDB" id="5826491at2759"/>
<organism evidence="3">
    <name type="scientific">Caenorhabditis brenneri</name>
    <name type="common">Nematode worm</name>
    <dbReference type="NCBI Taxonomy" id="135651"/>
    <lineage>
        <taxon>Eukaryota</taxon>
        <taxon>Metazoa</taxon>
        <taxon>Ecdysozoa</taxon>
        <taxon>Nematoda</taxon>
        <taxon>Chromadorea</taxon>
        <taxon>Rhabditida</taxon>
        <taxon>Rhabditina</taxon>
        <taxon>Rhabditomorpha</taxon>
        <taxon>Rhabditoidea</taxon>
        <taxon>Rhabditidae</taxon>
        <taxon>Peloderinae</taxon>
        <taxon>Caenorhabditis</taxon>
    </lineage>
</organism>
<dbReference type="FunCoup" id="G0N379">
    <property type="interactions" value="579"/>
</dbReference>
<feature type="region of interest" description="Disordered" evidence="1">
    <location>
        <begin position="1"/>
        <end position="32"/>
    </location>
</feature>